<evidence type="ECO:0000256" key="4">
    <source>
        <dbReference type="ARBA" id="ARBA00023136"/>
    </source>
</evidence>
<dbReference type="SUPFAM" id="SSF52540">
    <property type="entry name" value="P-loop containing nucleoside triphosphate hydrolases"/>
    <property type="match status" value="1"/>
</dbReference>
<protein>
    <recommendedName>
        <fullName evidence="6">ABC transmembrane type-1 domain-containing protein</fullName>
    </recommendedName>
</protein>
<dbReference type="InterPro" id="IPR036640">
    <property type="entry name" value="ABC1_TM_sf"/>
</dbReference>
<keyword evidence="3 5" id="KW-1133">Transmembrane helix</keyword>
<dbReference type="Proteomes" id="UP001176940">
    <property type="component" value="Unassembled WGS sequence"/>
</dbReference>
<dbReference type="SUPFAM" id="SSF90123">
    <property type="entry name" value="ABC transporter transmembrane region"/>
    <property type="match status" value="1"/>
</dbReference>
<dbReference type="InterPro" id="IPR027417">
    <property type="entry name" value="P-loop_NTPase"/>
</dbReference>
<keyword evidence="2 5" id="KW-0812">Transmembrane</keyword>
<organism evidence="7 8">
    <name type="scientific">Ranitomeya imitator</name>
    <name type="common">mimic poison frog</name>
    <dbReference type="NCBI Taxonomy" id="111125"/>
    <lineage>
        <taxon>Eukaryota</taxon>
        <taxon>Metazoa</taxon>
        <taxon>Chordata</taxon>
        <taxon>Craniata</taxon>
        <taxon>Vertebrata</taxon>
        <taxon>Euteleostomi</taxon>
        <taxon>Amphibia</taxon>
        <taxon>Batrachia</taxon>
        <taxon>Anura</taxon>
        <taxon>Neobatrachia</taxon>
        <taxon>Hyloidea</taxon>
        <taxon>Dendrobatidae</taxon>
        <taxon>Dendrobatinae</taxon>
        <taxon>Ranitomeya</taxon>
    </lineage>
</organism>
<keyword evidence="8" id="KW-1185">Reference proteome</keyword>
<dbReference type="PANTHER" id="PTHR43394:SF13">
    <property type="entry name" value="ANTIGEN PEPTIDE TRANSPORTER 1"/>
    <property type="match status" value="1"/>
</dbReference>
<gene>
    <name evidence="7" type="ORF">RIMI_LOCUS15344425</name>
</gene>
<feature type="transmembrane region" description="Helical" evidence="5">
    <location>
        <begin position="93"/>
        <end position="115"/>
    </location>
</feature>
<dbReference type="PROSITE" id="PS50929">
    <property type="entry name" value="ABC_TM1F"/>
    <property type="match status" value="1"/>
</dbReference>
<dbReference type="InterPro" id="IPR011527">
    <property type="entry name" value="ABC1_TM_dom"/>
</dbReference>
<evidence type="ECO:0000256" key="2">
    <source>
        <dbReference type="ARBA" id="ARBA00022692"/>
    </source>
</evidence>
<dbReference type="InterPro" id="IPR003439">
    <property type="entry name" value="ABC_transporter-like_ATP-bd"/>
</dbReference>
<accession>A0ABN9M0X4</accession>
<proteinExistence type="predicted"/>
<dbReference type="PANTHER" id="PTHR43394">
    <property type="entry name" value="ATP-DEPENDENT PERMEASE MDL1, MITOCHONDRIAL"/>
    <property type="match status" value="1"/>
</dbReference>
<name>A0ABN9M0X4_9NEOB</name>
<dbReference type="InterPro" id="IPR039421">
    <property type="entry name" value="Type_1_exporter"/>
</dbReference>
<sequence length="569" mass="63624">MSGENKKEKFWLWEGGEEKWKRKKMKSGDASRLLIVLPPRGGLCHFAPANPSFAPKPPPDMGTGPGTTGYLDTWRSCGGTNIKTAPLVTGGPLLLSSAVLTLLVPCCATITAVLLPQTSAGLLHRSGHADLFFYSYLMTVTSTLVWHQLFLEDEDEDDVTESPASVWRLLDLLRPYGWRFLWVSVFLVLSSWSEMVLPSYTGKMTDWIQEKKDPSIFWNSIMANNAVTEFLCDCVYNVTMSLVHTQTQGRLLHTILTQDITFFDTESTGDITSRLTSDITAMSEALSDDLSLLMWYLMRLIFLVIFMFSLSAKLTLFTMLCLLVITIVPKLSGAFFPAVKVQKSLSAANQVALEIFSNMKTVRSFANEDGECQRYEAKLQDTYALNKVEAVAYGFNSVANSMSGLVLKVAILYFGGRLMTYGEVSGGQLVSFVLYELQFTEAVEDRPKKCLSTWTGTPQLPPPGNLKPAHLKGHVQFKNVTFSYPKRKDTPALQDVSFELHEGKVTALVGACDAGKSTVVQLLLKFYQPQQGQILLDGKPVSEYDNEYYRRMHTKKYMEKLDENNQTAF</sequence>
<dbReference type="EMBL" id="CAUEEQ010041103">
    <property type="protein sequence ID" value="CAJ0956043.1"/>
    <property type="molecule type" value="Genomic_DNA"/>
</dbReference>
<evidence type="ECO:0000313" key="8">
    <source>
        <dbReference type="Proteomes" id="UP001176940"/>
    </source>
</evidence>
<comment type="caution">
    <text evidence="7">The sequence shown here is derived from an EMBL/GenBank/DDBJ whole genome shotgun (WGS) entry which is preliminary data.</text>
</comment>
<feature type="transmembrane region" description="Helical" evidence="5">
    <location>
        <begin position="176"/>
        <end position="197"/>
    </location>
</feature>
<dbReference type="Gene3D" id="1.20.1560.10">
    <property type="entry name" value="ABC transporter type 1, transmembrane domain"/>
    <property type="match status" value="1"/>
</dbReference>
<comment type="subcellular location">
    <subcellularLocation>
        <location evidence="1">Membrane</location>
        <topology evidence="1">Multi-pass membrane protein</topology>
    </subcellularLocation>
</comment>
<dbReference type="Gene3D" id="3.40.50.300">
    <property type="entry name" value="P-loop containing nucleotide triphosphate hydrolases"/>
    <property type="match status" value="1"/>
</dbReference>
<evidence type="ECO:0000313" key="7">
    <source>
        <dbReference type="EMBL" id="CAJ0956043.1"/>
    </source>
</evidence>
<dbReference type="Pfam" id="PF00005">
    <property type="entry name" value="ABC_tran"/>
    <property type="match status" value="1"/>
</dbReference>
<feature type="domain" description="ABC transmembrane type-1" evidence="6">
    <location>
        <begin position="181"/>
        <end position="443"/>
    </location>
</feature>
<reference evidence="7" key="1">
    <citation type="submission" date="2023-07" db="EMBL/GenBank/DDBJ databases">
        <authorList>
            <person name="Stuckert A."/>
        </authorList>
    </citation>
    <scope>NUCLEOTIDE SEQUENCE</scope>
</reference>
<dbReference type="Pfam" id="PF00664">
    <property type="entry name" value="ABC_membrane"/>
    <property type="match status" value="1"/>
</dbReference>
<evidence type="ECO:0000256" key="5">
    <source>
        <dbReference type="SAM" id="Phobius"/>
    </source>
</evidence>
<evidence type="ECO:0000256" key="1">
    <source>
        <dbReference type="ARBA" id="ARBA00004141"/>
    </source>
</evidence>
<evidence type="ECO:0000256" key="3">
    <source>
        <dbReference type="ARBA" id="ARBA00022989"/>
    </source>
</evidence>
<evidence type="ECO:0000259" key="6">
    <source>
        <dbReference type="PROSITE" id="PS50929"/>
    </source>
</evidence>
<keyword evidence="4 5" id="KW-0472">Membrane</keyword>